<dbReference type="AlphaFoldDB" id="A0AAE3APH3"/>
<evidence type="ECO:0000256" key="1">
    <source>
        <dbReference type="SAM" id="SignalP"/>
    </source>
</evidence>
<sequence>MKKGRAVLTVLLCSATLLAVGCGKKDADYTWNAKESSIYVSNELEVESALVYTSEQFNELYTQEGLEEFAKEAVIRYNEEQGASAQAENTEGSEKLPTALVSTKLESRTGTLIFDYKSAEDFVKFAKETEDDTNTVTDLKVGTVSDSLPDGMTFTTLSGKTAESSELTKNAETKMIVVTGSATICTQGKISFISDGVTVTDSHTAVTPEGTSCILFQ</sequence>
<evidence type="ECO:0000313" key="2">
    <source>
        <dbReference type="EMBL" id="MCC2165463.1"/>
    </source>
</evidence>
<reference evidence="2" key="1">
    <citation type="submission" date="2021-10" db="EMBL/GenBank/DDBJ databases">
        <title>Anaerobic single-cell dispensing facilitates the cultivation of human gut bacteria.</title>
        <authorList>
            <person name="Afrizal A."/>
        </authorList>
    </citation>
    <scope>NUCLEOTIDE SEQUENCE</scope>
    <source>
        <strain evidence="2">CLA-AA-H274</strain>
    </source>
</reference>
<feature type="chain" id="PRO_5042024430" evidence="1">
    <location>
        <begin position="20"/>
        <end position="217"/>
    </location>
</feature>
<feature type="signal peptide" evidence="1">
    <location>
        <begin position="1"/>
        <end position="19"/>
    </location>
</feature>
<dbReference type="EMBL" id="JAJEPU010000037">
    <property type="protein sequence ID" value="MCC2165463.1"/>
    <property type="molecule type" value="Genomic_DNA"/>
</dbReference>
<keyword evidence="1" id="KW-0732">Signal</keyword>
<protein>
    <submittedName>
        <fullName evidence="2">Uncharacterized protein</fullName>
    </submittedName>
</protein>
<keyword evidence="3" id="KW-1185">Reference proteome</keyword>
<organism evidence="2 3">
    <name type="scientific">Brotaphodocola catenula</name>
    <dbReference type="NCBI Taxonomy" id="2885361"/>
    <lineage>
        <taxon>Bacteria</taxon>
        <taxon>Bacillati</taxon>
        <taxon>Bacillota</taxon>
        <taxon>Clostridia</taxon>
        <taxon>Lachnospirales</taxon>
        <taxon>Lachnospiraceae</taxon>
        <taxon>Brotaphodocola</taxon>
    </lineage>
</organism>
<name>A0AAE3APH3_9FIRM</name>
<gene>
    <name evidence="2" type="ORF">LKD32_11380</name>
</gene>
<evidence type="ECO:0000313" key="3">
    <source>
        <dbReference type="Proteomes" id="UP001198962"/>
    </source>
</evidence>
<dbReference type="Proteomes" id="UP001198962">
    <property type="component" value="Unassembled WGS sequence"/>
</dbReference>
<comment type="caution">
    <text evidence="2">The sequence shown here is derived from an EMBL/GenBank/DDBJ whole genome shotgun (WGS) entry which is preliminary data.</text>
</comment>
<proteinExistence type="predicted"/>
<dbReference type="PROSITE" id="PS51257">
    <property type="entry name" value="PROKAR_LIPOPROTEIN"/>
    <property type="match status" value="1"/>
</dbReference>
<dbReference type="RefSeq" id="WP_308451759.1">
    <property type="nucleotide sequence ID" value="NZ_JAJEPU010000037.1"/>
</dbReference>
<accession>A0AAE3APH3</accession>